<dbReference type="InterPro" id="IPR011057">
    <property type="entry name" value="Mss4-like_sf"/>
</dbReference>
<dbReference type="OrthoDB" id="30840at2759"/>
<dbReference type="GO" id="GO:0015031">
    <property type="term" value="P:protein transport"/>
    <property type="evidence" value="ECO:0007669"/>
    <property type="project" value="UniProtKB-KW"/>
</dbReference>
<dbReference type="Gene3D" id="2.170.150.10">
    <property type="entry name" value="Metal Binding Protein, Guanine Nucleotide Exchange Factor, Chain A"/>
    <property type="match status" value="1"/>
</dbReference>
<dbReference type="OMA" id="GPIGMVC"/>
<dbReference type="GO" id="GO:0005829">
    <property type="term" value="C:cytosol"/>
    <property type="evidence" value="ECO:0007669"/>
    <property type="project" value="EnsemblFungi"/>
</dbReference>
<organism evidence="4 5">
    <name type="scientific">Naumovozyma castellii</name>
    <name type="common">Yeast</name>
    <name type="synonym">Saccharomyces castellii</name>
    <dbReference type="NCBI Taxonomy" id="27288"/>
    <lineage>
        <taxon>Eukaryota</taxon>
        <taxon>Fungi</taxon>
        <taxon>Dikarya</taxon>
        <taxon>Ascomycota</taxon>
        <taxon>Saccharomycotina</taxon>
        <taxon>Saccharomycetes</taxon>
        <taxon>Saccharomycetales</taxon>
        <taxon>Saccharomycetaceae</taxon>
        <taxon>Naumovozyma</taxon>
    </lineage>
</organism>
<evidence type="ECO:0000256" key="1">
    <source>
        <dbReference type="ARBA" id="ARBA00022448"/>
    </source>
</evidence>
<dbReference type="GeneID" id="96902106"/>
<evidence type="ECO:0000256" key="3">
    <source>
        <dbReference type="ARBA" id="ARBA00022927"/>
    </source>
</evidence>
<dbReference type="AlphaFoldDB" id="G0VAM2"/>
<reference key="2">
    <citation type="submission" date="2011-08" db="EMBL/GenBank/DDBJ databases">
        <title>Genome sequence of Naumovozyma castellii.</title>
        <authorList>
            <person name="Gordon J.L."/>
            <person name="Armisen D."/>
            <person name="Proux-Wera E."/>
            <person name="OhEigeartaigh S.S."/>
            <person name="Byrne K.P."/>
            <person name="Wolfe K.H."/>
        </authorList>
    </citation>
    <scope>NUCLEOTIDE SEQUENCE</scope>
    <source>
        <strain>Type strain:CBS 4309</strain>
    </source>
</reference>
<dbReference type="GO" id="GO:0016020">
    <property type="term" value="C:membrane"/>
    <property type="evidence" value="ECO:0007669"/>
    <property type="project" value="EnsemblFungi"/>
</dbReference>
<dbReference type="GO" id="GO:0006892">
    <property type="term" value="P:post-Golgi vesicle-mediated transport"/>
    <property type="evidence" value="ECO:0007669"/>
    <property type="project" value="EnsemblFungi"/>
</dbReference>
<evidence type="ECO:0000313" key="4">
    <source>
        <dbReference type="EMBL" id="CCC68548.1"/>
    </source>
</evidence>
<dbReference type="PANTHER" id="PTHR13276">
    <property type="entry name" value="GUANINE NUCLEOTIDE EXCHANGE FACTOR MSS4"/>
    <property type="match status" value="1"/>
</dbReference>
<keyword evidence="2" id="KW-0344">Guanine-nucleotide releasing factor</keyword>
<dbReference type="PANTHER" id="PTHR13276:SF0">
    <property type="entry name" value="GUANINE NUCLEOTIDE EXCHANGE FACTOR MSS4"/>
    <property type="match status" value="1"/>
</dbReference>
<dbReference type="Pfam" id="PF04421">
    <property type="entry name" value="Mss4"/>
    <property type="match status" value="1"/>
</dbReference>
<proteinExistence type="predicted"/>
<evidence type="ECO:0000256" key="2">
    <source>
        <dbReference type="ARBA" id="ARBA00022658"/>
    </source>
</evidence>
<name>G0VAM2_NAUCA</name>
<dbReference type="GO" id="GO:0008270">
    <property type="term" value="F:zinc ion binding"/>
    <property type="evidence" value="ECO:0007669"/>
    <property type="project" value="EnsemblFungi"/>
</dbReference>
<dbReference type="EMBL" id="HE576753">
    <property type="protein sequence ID" value="CCC68548.1"/>
    <property type="molecule type" value="Genomic_DNA"/>
</dbReference>
<dbReference type="InterPro" id="IPR011323">
    <property type="entry name" value="Mss4/transl-control_tumour"/>
</dbReference>
<dbReference type="GO" id="GO:0005085">
    <property type="term" value="F:guanyl-nucleotide exchange factor activity"/>
    <property type="evidence" value="ECO:0007669"/>
    <property type="project" value="UniProtKB-KW"/>
</dbReference>
<keyword evidence="5" id="KW-1185">Reference proteome</keyword>
<gene>
    <name evidence="4" type="primary">NCAS0B04640</name>
    <name evidence="4" type="ordered locus">NCAS_0B04640</name>
</gene>
<dbReference type="Proteomes" id="UP000001640">
    <property type="component" value="Chromosome 2"/>
</dbReference>
<keyword evidence="3" id="KW-0653">Protein transport</keyword>
<sequence>MSKAICAFGNCGCSIINLNDDKIIQLPGTIFETLHLMQRKQSADIKEGSTTSFLITEDVWDFDNIGVSKDLMPGISEELNSRANTNTEVSFQHDGNLWYIKKCEKYLICGDCDRGPIGMVCMISQQDDQERRAYLLSLGSLLCKDK</sequence>
<dbReference type="STRING" id="1064592.G0VAM2"/>
<dbReference type="InterPro" id="IPR007515">
    <property type="entry name" value="Mss4"/>
</dbReference>
<keyword evidence="1" id="KW-0813">Transport</keyword>
<dbReference type="FunCoup" id="G0VAM2">
    <property type="interactions" value="77"/>
</dbReference>
<evidence type="ECO:0000313" key="5">
    <source>
        <dbReference type="Proteomes" id="UP000001640"/>
    </source>
</evidence>
<dbReference type="GO" id="GO:0007264">
    <property type="term" value="P:small GTPase-mediated signal transduction"/>
    <property type="evidence" value="ECO:0007669"/>
    <property type="project" value="InterPro"/>
</dbReference>
<dbReference type="PROSITE" id="PS51796">
    <property type="entry name" value="MSS4"/>
    <property type="match status" value="1"/>
</dbReference>
<dbReference type="KEGG" id="ncs:NCAS_0B04640"/>
<dbReference type="eggNOG" id="KOG4113">
    <property type="taxonomic scope" value="Eukaryota"/>
</dbReference>
<dbReference type="SUPFAM" id="SSF51316">
    <property type="entry name" value="Mss4-like"/>
    <property type="match status" value="1"/>
</dbReference>
<reference evidence="4 5" key="1">
    <citation type="journal article" date="2011" name="Proc. Natl. Acad. Sci. U.S.A.">
        <title>Evolutionary erosion of yeast sex chromosomes by mating-type switching accidents.</title>
        <authorList>
            <person name="Gordon J.L."/>
            <person name="Armisen D."/>
            <person name="Proux-Wera E."/>
            <person name="Oheigeartaigh S.S."/>
            <person name="Byrne K.P."/>
            <person name="Wolfe K.H."/>
        </authorList>
    </citation>
    <scope>NUCLEOTIDE SEQUENCE [LARGE SCALE GENOMIC DNA]</scope>
    <source>
        <strain evidence="5">ATCC 76901 / BCRC 22586 / CBS 4309 / NBRC 1992 / NRRL Y-12630</strain>
    </source>
</reference>
<dbReference type="InParanoid" id="G0VAM2"/>
<accession>G0VAM2</accession>
<dbReference type="RefSeq" id="XP_003674920.1">
    <property type="nucleotide sequence ID" value="XM_003674872.1"/>
</dbReference>
<protein>
    <submittedName>
        <fullName evidence="4">Uncharacterized protein</fullName>
    </submittedName>
</protein>
<dbReference type="HOGENOM" id="CLU_124782_0_0_1"/>